<keyword evidence="2" id="KW-1185">Reference proteome</keyword>
<dbReference type="EMBL" id="JAVFWL010000001">
    <property type="protein sequence ID" value="KAK6725476.1"/>
    <property type="molecule type" value="Genomic_DNA"/>
</dbReference>
<reference evidence="1 2" key="1">
    <citation type="submission" date="2023-08" db="EMBL/GenBank/DDBJ databases">
        <title>A Necator americanus chromosomal reference genome.</title>
        <authorList>
            <person name="Ilik V."/>
            <person name="Petrzelkova K.J."/>
            <person name="Pardy F."/>
            <person name="Fuh T."/>
            <person name="Niatou-Singa F.S."/>
            <person name="Gouil Q."/>
            <person name="Baker L."/>
            <person name="Ritchie M.E."/>
            <person name="Jex A.R."/>
            <person name="Gazzola D."/>
            <person name="Li H."/>
            <person name="Toshio Fujiwara R."/>
            <person name="Zhan B."/>
            <person name="Aroian R.V."/>
            <person name="Pafco B."/>
            <person name="Schwarz E.M."/>
        </authorList>
    </citation>
    <scope>NUCLEOTIDE SEQUENCE [LARGE SCALE GENOMIC DNA]</scope>
    <source>
        <strain evidence="1 2">Aroian</strain>
        <tissue evidence="1">Whole animal</tissue>
    </source>
</reference>
<evidence type="ECO:0000313" key="1">
    <source>
        <dbReference type="EMBL" id="KAK6725476.1"/>
    </source>
</evidence>
<dbReference type="Proteomes" id="UP001303046">
    <property type="component" value="Unassembled WGS sequence"/>
</dbReference>
<comment type="caution">
    <text evidence="1">The sequence shown here is derived from an EMBL/GenBank/DDBJ whole genome shotgun (WGS) entry which is preliminary data.</text>
</comment>
<organism evidence="1 2">
    <name type="scientific">Necator americanus</name>
    <name type="common">Human hookworm</name>
    <dbReference type="NCBI Taxonomy" id="51031"/>
    <lineage>
        <taxon>Eukaryota</taxon>
        <taxon>Metazoa</taxon>
        <taxon>Ecdysozoa</taxon>
        <taxon>Nematoda</taxon>
        <taxon>Chromadorea</taxon>
        <taxon>Rhabditida</taxon>
        <taxon>Rhabditina</taxon>
        <taxon>Rhabditomorpha</taxon>
        <taxon>Strongyloidea</taxon>
        <taxon>Ancylostomatidae</taxon>
        <taxon>Bunostominae</taxon>
        <taxon>Necator</taxon>
    </lineage>
</organism>
<protein>
    <submittedName>
        <fullName evidence="1">Uncharacterized protein</fullName>
    </submittedName>
</protein>
<name>A0ABR1BI56_NECAM</name>
<accession>A0ABR1BI56</accession>
<sequence length="121" mass="14807">MLRVSRFTQVRGGIRSSVLSQQSKIRDAAAFAKKSRIRWGGHVMRFNDNRWTIAVTDWASRHIKRTTRRPPIRWSDFFTKSLKETFDPPRVPSERRNHWTTLELHWREWDKWKDYWRPLDQ</sequence>
<proteinExistence type="predicted"/>
<evidence type="ECO:0000313" key="2">
    <source>
        <dbReference type="Proteomes" id="UP001303046"/>
    </source>
</evidence>
<gene>
    <name evidence="1" type="primary">Necator_chrI.g165</name>
    <name evidence="1" type="ORF">RB195_004044</name>
</gene>